<protein>
    <submittedName>
        <fullName evidence="1">Uncharacterized protein</fullName>
    </submittedName>
</protein>
<sequence length="104" mass="11145">MLDGLCSLVEAKAAAAAEPKKLVAEGNGGGGEAIVYLYMFPIPAEVEEMILLAEVKREGELREVKSKSVDFEGGAGSESGMGDQIWVFLRNRAIGCLFDFLFSV</sequence>
<proteinExistence type="predicted"/>
<evidence type="ECO:0000313" key="2">
    <source>
        <dbReference type="Proteomes" id="UP001420932"/>
    </source>
</evidence>
<dbReference type="EMBL" id="JBBNAF010000010">
    <property type="protein sequence ID" value="KAK9106334.1"/>
    <property type="molecule type" value="Genomic_DNA"/>
</dbReference>
<dbReference type="AlphaFoldDB" id="A0AAP0I351"/>
<reference evidence="1 2" key="1">
    <citation type="submission" date="2024-01" db="EMBL/GenBank/DDBJ databases">
        <title>Genome assemblies of Stephania.</title>
        <authorList>
            <person name="Yang L."/>
        </authorList>
    </citation>
    <scope>NUCLEOTIDE SEQUENCE [LARGE SCALE GENOMIC DNA]</scope>
    <source>
        <strain evidence="1">YNDBR</strain>
        <tissue evidence="1">Leaf</tissue>
    </source>
</reference>
<evidence type="ECO:0000313" key="1">
    <source>
        <dbReference type="EMBL" id="KAK9106334.1"/>
    </source>
</evidence>
<accession>A0AAP0I351</accession>
<gene>
    <name evidence="1" type="ORF">Syun_022345</name>
</gene>
<keyword evidence="2" id="KW-1185">Reference proteome</keyword>
<dbReference type="Proteomes" id="UP001420932">
    <property type="component" value="Unassembled WGS sequence"/>
</dbReference>
<organism evidence="1 2">
    <name type="scientific">Stephania yunnanensis</name>
    <dbReference type="NCBI Taxonomy" id="152371"/>
    <lineage>
        <taxon>Eukaryota</taxon>
        <taxon>Viridiplantae</taxon>
        <taxon>Streptophyta</taxon>
        <taxon>Embryophyta</taxon>
        <taxon>Tracheophyta</taxon>
        <taxon>Spermatophyta</taxon>
        <taxon>Magnoliopsida</taxon>
        <taxon>Ranunculales</taxon>
        <taxon>Menispermaceae</taxon>
        <taxon>Menispermoideae</taxon>
        <taxon>Cissampelideae</taxon>
        <taxon>Stephania</taxon>
    </lineage>
</organism>
<name>A0AAP0I351_9MAGN</name>
<comment type="caution">
    <text evidence="1">The sequence shown here is derived from an EMBL/GenBank/DDBJ whole genome shotgun (WGS) entry which is preliminary data.</text>
</comment>